<dbReference type="GO" id="GO:0009073">
    <property type="term" value="P:aromatic amino acid family biosynthetic process"/>
    <property type="evidence" value="ECO:0007669"/>
    <property type="project" value="InterPro"/>
</dbReference>
<evidence type="ECO:0000256" key="1">
    <source>
        <dbReference type="ARBA" id="ARBA00000824"/>
    </source>
</evidence>
<evidence type="ECO:0000313" key="5">
    <source>
        <dbReference type="Proteomes" id="UP001159364"/>
    </source>
</evidence>
<dbReference type="SUPFAM" id="SSF48600">
    <property type="entry name" value="Chorismate mutase II"/>
    <property type="match status" value="1"/>
</dbReference>
<evidence type="ECO:0000313" key="4">
    <source>
        <dbReference type="EMBL" id="KAJ8759161.1"/>
    </source>
</evidence>
<dbReference type="GO" id="GO:0046417">
    <property type="term" value="P:chorismate metabolic process"/>
    <property type="evidence" value="ECO:0007669"/>
    <property type="project" value="InterPro"/>
</dbReference>
<dbReference type="InterPro" id="IPR037039">
    <property type="entry name" value="CM_AroQ_sf_eucaryotic"/>
</dbReference>
<dbReference type="EC" id="5.4.99.5" evidence="2"/>
<reference evidence="4 5" key="1">
    <citation type="submission" date="2021-09" db="EMBL/GenBank/DDBJ databases">
        <title>Genomic insights and catalytic innovation underlie evolution of tropane alkaloids biosynthesis.</title>
        <authorList>
            <person name="Wang Y.-J."/>
            <person name="Tian T."/>
            <person name="Huang J.-P."/>
            <person name="Huang S.-X."/>
        </authorList>
    </citation>
    <scope>NUCLEOTIDE SEQUENCE [LARGE SCALE GENOMIC DNA]</scope>
    <source>
        <strain evidence="4">KIB-2018</strain>
        <tissue evidence="4">Leaf</tissue>
    </source>
</reference>
<dbReference type="InterPro" id="IPR008238">
    <property type="entry name" value="Chorismate_mutase_AroQ_euk"/>
</dbReference>
<protein>
    <recommendedName>
        <fullName evidence="2">chorismate mutase</fullName>
        <ecNumber evidence="2">5.4.99.5</ecNumber>
    </recommendedName>
</protein>
<dbReference type="AlphaFoldDB" id="A0AAV8SXH0"/>
<keyword evidence="5" id="KW-1185">Reference proteome</keyword>
<proteinExistence type="predicted"/>
<comment type="caution">
    <text evidence="4">The sequence shown here is derived from an EMBL/GenBank/DDBJ whole genome shotgun (WGS) entry which is preliminary data.</text>
</comment>
<dbReference type="EMBL" id="JAIWQS010000007">
    <property type="protein sequence ID" value="KAJ8759161.1"/>
    <property type="molecule type" value="Genomic_DNA"/>
</dbReference>
<dbReference type="InterPro" id="IPR036263">
    <property type="entry name" value="Chorismate_II_sf"/>
</dbReference>
<name>A0AAV8SXH0_9ROSI</name>
<keyword evidence="3" id="KW-0413">Isomerase</keyword>
<evidence type="ECO:0000256" key="3">
    <source>
        <dbReference type="ARBA" id="ARBA00023235"/>
    </source>
</evidence>
<sequence length="142" mass="16289">MLIHMTHQCFCDGWFPWPLIEYILKETEKLHAKVGRYKSPDEHPFFSDDLPEPLLPSLQYPQKVWDMNFRELIPRLVKEGNDGNCGSAAVCDKICLQIKNANFADENFSVSVSKSANEVVATYMKDETGMDLDHLVIWLPVS</sequence>
<comment type="catalytic activity">
    <reaction evidence="1">
        <text>chorismate = prephenate</text>
        <dbReference type="Rhea" id="RHEA:13897"/>
        <dbReference type="ChEBI" id="CHEBI:29748"/>
        <dbReference type="ChEBI" id="CHEBI:29934"/>
        <dbReference type="EC" id="5.4.99.5"/>
    </reaction>
</comment>
<dbReference type="PANTHER" id="PTHR21145">
    <property type="entry name" value="CHORISMATE MUTASE"/>
    <property type="match status" value="1"/>
</dbReference>
<organism evidence="4 5">
    <name type="scientific">Erythroxylum novogranatense</name>
    <dbReference type="NCBI Taxonomy" id="1862640"/>
    <lineage>
        <taxon>Eukaryota</taxon>
        <taxon>Viridiplantae</taxon>
        <taxon>Streptophyta</taxon>
        <taxon>Embryophyta</taxon>
        <taxon>Tracheophyta</taxon>
        <taxon>Spermatophyta</taxon>
        <taxon>Magnoliopsida</taxon>
        <taxon>eudicotyledons</taxon>
        <taxon>Gunneridae</taxon>
        <taxon>Pentapetalae</taxon>
        <taxon>rosids</taxon>
        <taxon>fabids</taxon>
        <taxon>Malpighiales</taxon>
        <taxon>Erythroxylaceae</taxon>
        <taxon>Erythroxylum</taxon>
    </lineage>
</organism>
<dbReference type="Gene3D" id="1.10.590.10">
    <property type="entry name" value="Chorismate mutase, AroQ class superfamily, eukaryotic"/>
    <property type="match status" value="1"/>
</dbReference>
<dbReference type="Proteomes" id="UP001159364">
    <property type="component" value="Linkage Group LG07"/>
</dbReference>
<gene>
    <name evidence="4" type="ORF">K2173_004168</name>
</gene>
<dbReference type="PANTHER" id="PTHR21145:SF0">
    <property type="entry name" value="CHORISMATE MUTASE 1, CHLOROPLASTIC"/>
    <property type="match status" value="1"/>
</dbReference>
<accession>A0AAV8SXH0</accession>
<dbReference type="PROSITE" id="PS51169">
    <property type="entry name" value="CHORISMATE_MUT_3"/>
    <property type="match status" value="1"/>
</dbReference>
<dbReference type="GO" id="GO:0005737">
    <property type="term" value="C:cytoplasm"/>
    <property type="evidence" value="ECO:0007669"/>
    <property type="project" value="TreeGrafter"/>
</dbReference>
<evidence type="ECO:0000256" key="2">
    <source>
        <dbReference type="ARBA" id="ARBA00012404"/>
    </source>
</evidence>
<dbReference type="GO" id="GO:0004106">
    <property type="term" value="F:chorismate mutase activity"/>
    <property type="evidence" value="ECO:0007669"/>
    <property type="project" value="UniProtKB-EC"/>
</dbReference>